<feature type="transmembrane region" description="Helical" evidence="1">
    <location>
        <begin position="6"/>
        <end position="30"/>
    </location>
</feature>
<dbReference type="EMBL" id="GBXM01074958">
    <property type="protein sequence ID" value="JAH33619.1"/>
    <property type="molecule type" value="Transcribed_RNA"/>
</dbReference>
<keyword evidence="1" id="KW-1133">Transmembrane helix</keyword>
<reference evidence="2" key="1">
    <citation type="submission" date="2014-11" db="EMBL/GenBank/DDBJ databases">
        <authorList>
            <person name="Amaro Gonzalez C."/>
        </authorList>
    </citation>
    <scope>NUCLEOTIDE SEQUENCE</scope>
</reference>
<name>A0A0E9RWP2_ANGAN</name>
<keyword evidence="1" id="KW-0472">Membrane</keyword>
<organism evidence="2">
    <name type="scientific">Anguilla anguilla</name>
    <name type="common">European freshwater eel</name>
    <name type="synonym">Muraena anguilla</name>
    <dbReference type="NCBI Taxonomy" id="7936"/>
    <lineage>
        <taxon>Eukaryota</taxon>
        <taxon>Metazoa</taxon>
        <taxon>Chordata</taxon>
        <taxon>Craniata</taxon>
        <taxon>Vertebrata</taxon>
        <taxon>Euteleostomi</taxon>
        <taxon>Actinopterygii</taxon>
        <taxon>Neopterygii</taxon>
        <taxon>Teleostei</taxon>
        <taxon>Anguilliformes</taxon>
        <taxon>Anguillidae</taxon>
        <taxon>Anguilla</taxon>
    </lineage>
</organism>
<protein>
    <submittedName>
        <fullName evidence="2">Uncharacterized protein</fullName>
    </submittedName>
</protein>
<evidence type="ECO:0000256" key="1">
    <source>
        <dbReference type="SAM" id="Phobius"/>
    </source>
</evidence>
<reference evidence="2" key="2">
    <citation type="journal article" date="2015" name="Fish Shellfish Immunol.">
        <title>Early steps in the European eel (Anguilla anguilla)-Vibrio vulnificus interaction in the gills: Role of the RtxA13 toxin.</title>
        <authorList>
            <person name="Callol A."/>
            <person name="Pajuelo D."/>
            <person name="Ebbesson L."/>
            <person name="Teles M."/>
            <person name="MacKenzie S."/>
            <person name="Amaro C."/>
        </authorList>
    </citation>
    <scope>NUCLEOTIDE SEQUENCE</scope>
</reference>
<proteinExistence type="predicted"/>
<accession>A0A0E9RWP2</accession>
<keyword evidence="1" id="KW-0812">Transmembrane</keyword>
<dbReference type="AlphaFoldDB" id="A0A0E9RWP2"/>
<evidence type="ECO:0000313" key="2">
    <source>
        <dbReference type="EMBL" id="JAH33619.1"/>
    </source>
</evidence>
<sequence>MITRNISTSTPTICFFRVQFFFLHVAFFFLRRQYFWHKIDSIFHCGHCTHKHQLSA</sequence>